<dbReference type="GO" id="GO:0016592">
    <property type="term" value="C:mediator complex"/>
    <property type="evidence" value="ECO:0007669"/>
    <property type="project" value="TreeGrafter"/>
</dbReference>
<evidence type="ECO:0000256" key="1">
    <source>
        <dbReference type="ARBA" id="ARBA00004123"/>
    </source>
</evidence>
<evidence type="ECO:0000256" key="7">
    <source>
        <dbReference type="ARBA" id="ARBA00031961"/>
    </source>
</evidence>
<evidence type="ECO:0000256" key="4">
    <source>
        <dbReference type="ARBA" id="ARBA00023015"/>
    </source>
</evidence>
<evidence type="ECO:0000256" key="2">
    <source>
        <dbReference type="ARBA" id="ARBA00010222"/>
    </source>
</evidence>
<evidence type="ECO:0000256" key="6">
    <source>
        <dbReference type="ARBA" id="ARBA00023242"/>
    </source>
</evidence>
<feature type="compositionally biased region" description="Polar residues" evidence="8">
    <location>
        <begin position="503"/>
        <end position="517"/>
    </location>
</feature>
<comment type="subcellular location">
    <subcellularLocation>
        <location evidence="1">Nucleus</location>
    </subcellularLocation>
</comment>
<dbReference type="GO" id="GO:0010628">
    <property type="term" value="P:positive regulation of gene expression"/>
    <property type="evidence" value="ECO:0007669"/>
    <property type="project" value="TreeGrafter"/>
</dbReference>
<proteinExistence type="inferred from homology"/>
<reference evidence="9" key="1">
    <citation type="submission" date="2016-01" db="EMBL/GenBank/DDBJ databases">
        <title>Reference transcriptome for the parasite Schistocephalus solidus: insights into the molecular evolution of parasitism.</title>
        <authorList>
            <person name="Hebert F.O."/>
            <person name="Grambauer S."/>
            <person name="Barber I."/>
            <person name="Landry C.R."/>
            <person name="Aubin-Horth N."/>
        </authorList>
    </citation>
    <scope>NUCLEOTIDE SEQUENCE</scope>
</reference>
<comment type="similarity">
    <text evidence="2">Belongs to the Mediator complex subunit 23 family.</text>
</comment>
<evidence type="ECO:0000256" key="8">
    <source>
        <dbReference type="SAM" id="MobiDB-lite"/>
    </source>
</evidence>
<dbReference type="PANTHER" id="PTHR12691:SF10">
    <property type="entry name" value="MEDIATOR OF RNA POLYMERASE II TRANSCRIPTION SUBUNIT 23"/>
    <property type="match status" value="1"/>
</dbReference>
<dbReference type="PANTHER" id="PTHR12691">
    <property type="entry name" value="MEDIATOR OF RNA POLYMERASE II TRANSCRIPTION SUBUNIT 23"/>
    <property type="match status" value="1"/>
</dbReference>
<evidence type="ECO:0000313" key="9">
    <source>
        <dbReference type="EMBL" id="JAP60262.1"/>
    </source>
</evidence>
<feature type="region of interest" description="Disordered" evidence="8">
    <location>
        <begin position="423"/>
        <end position="517"/>
    </location>
</feature>
<accession>A0A0V0J3X0</accession>
<dbReference type="GO" id="GO:0006357">
    <property type="term" value="P:regulation of transcription by RNA polymerase II"/>
    <property type="evidence" value="ECO:0007669"/>
    <property type="project" value="TreeGrafter"/>
</dbReference>
<feature type="compositionally biased region" description="Acidic residues" evidence="8">
    <location>
        <begin position="454"/>
        <end position="479"/>
    </location>
</feature>
<name>A0A0V0J3X0_SCHSO</name>
<keyword evidence="6" id="KW-0539">Nucleus</keyword>
<gene>
    <name evidence="9" type="ORF">TR82478</name>
</gene>
<keyword evidence="5" id="KW-0804">Transcription</keyword>
<evidence type="ECO:0000256" key="5">
    <source>
        <dbReference type="ARBA" id="ARBA00023163"/>
    </source>
</evidence>
<keyword evidence="4" id="KW-0805">Transcription regulation</keyword>
<sequence>MWQLQSEVDTCISELYCSDALQGQFGMLSTDNPDIIINSDIYRLQRFWIDFAGFKNKVLEIFIDRLSSIRKESVITKILLSIDWCIEKEYFTPLDIANRLLSEKLRVDNPEFFKCAYKFIIKLAFYIDYKGNRQLFNKLIEKSGQFPPSVCGSPVSRAIWPAIDFFQVMLCREINLLPAYLVMYELKTAFPREGSSRPHPCIQNDVEKFMDSFAPATRLIYSYFKQSMVPITGITLATSPGFQLNIDNLTFVSLKNAKLYPTNMNTNQLPLLCSVLGQLRCRSLVMGILENITASTPQQRMNSRGLEVALPNLIVQLMEITEKQERLDWVLSTFEHLADVVVQFVSDCNIHLSQVLIDLNSKLADRRWPKSRNYVMWFALNITSGFIEKNKLTDFVPCLRLFDILYPEAEDLQLVDSCADEQSRAKRPRLAESPSTDGVGDDDDGGGGTKGDIEAEDEDVCWPDEAFSSEESEDSDDEFAFFSAQLSGELEEEEEEEEEEDASSTVAPTAQPQLPRR</sequence>
<dbReference type="AlphaFoldDB" id="A0A0V0J3X0"/>
<dbReference type="Pfam" id="PF11573">
    <property type="entry name" value="Med23"/>
    <property type="match status" value="1"/>
</dbReference>
<organism evidence="9">
    <name type="scientific">Schistocephalus solidus</name>
    <name type="common">Tapeworm</name>
    <dbReference type="NCBI Taxonomy" id="70667"/>
    <lineage>
        <taxon>Eukaryota</taxon>
        <taxon>Metazoa</taxon>
        <taxon>Spiralia</taxon>
        <taxon>Lophotrochozoa</taxon>
        <taxon>Platyhelminthes</taxon>
        <taxon>Cestoda</taxon>
        <taxon>Eucestoda</taxon>
        <taxon>Diphyllobothriidea</taxon>
        <taxon>Diphyllobothriidae</taxon>
        <taxon>Schistocephalus</taxon>
    </lineage>
</organism>
<protein>
    <recommendedName>
        <fullName evidence="3">Mediator of RNA polymerase II transcription subunit 23</fullName>
    </recommendedName>
    <alternativeName>
        <fullName evidence="7">Mediator complex subunit 23</fullName>
    </alternativeName>
</protein>
<evidence type="ECO:0000256" key="3">
    <source>
        <dbReference type="ARBA" id="ARBA00019696"/>
    </source>
</evidence>
<dbReference type="InterPro" id="IPR021629">
    <property type="entry name" value="Mediator_Med23"/>
</dbReference>
<feature type="compositionally biased region" description="Acidic residues" evidence="8">
    <location>
        <begin position="489"/>
        <end position="502"/>
    </location>
</feature>
<dbReference type="GO" id="GO:0005667">
    <property type="term" value="C:transcription regulator complex"/>
    <property type="evidence" value="ECO:0007669"/>
    <property type="project" value="TreeGrafter"/>
</dbReference>
<dbReference type="EMBL" id="GEEE01024341">
    <property type="protein sequence ID" value="JAP38884.1"/>
    <property type="molecule type" value="Transcribed_RNA"/>
</dbReference>
<dbReference type="EMBL" id="GEEE01002963">
    <property type="protein sequence ID" value="JAP60262.1"/>
    <property type="molecule type" value="Transcribed_RNA"/>
</dbReference>